<feature type="domain" description="DCD" evidence="2">
    <location>
        <begin position="95"/>
        <end position="222"/>
    </location>
</feature>
<dbReference type="PANTHER" id="PTHR46444:SF19">
    <property type="entry name" value="OS02G0745600 PROTEIN"/>
    <property type="match status" value="1"/>
</dbReference>
<feature type="region of interest" description="Disordered" evidence="1">
    <location>
        <begin position="315"/>
        <end position="348"/>
    </location>
</feature>
<dbReference type="InterPro" id="IPR013989">
    <property type="entry name" value="Dev_and_cell_death_domain"/>
</dbReference>
<dbReference type="Proteomes" id="UP000017836">
    <property type="component" value="Unassembled WGS sequence"/>
</dbReference>
<dbReference type="KEGG" id="atr:18445179"/>
<evidence type="ECO:0000313" key="3">
    <source>
        <dbReference type="EMBL" id="ERN16851.1"/>
    </source>
</evidence>
<evidence type="ECO:0000259" key="2">
    <source>
        <dbReference type="PROSITE" id="PS51222"/>
    </source>
</evidence>
<feature type="compositionally biased region" description="Basic and acidic residues" evidence="1">
    <location>
        <begin position="281"/>
        <end position="295"/>
    </location>
</feature>
<accession>U5CU73</accession>
<reference evidence="4" key="1">
    <citation type="journal article" date="2013" name="Science">
        <title>The Amborella genome and the evolution of flowering plants.</title>
        <authorList>
            <consortium name="Amborella Genome Project"/>
        </authorList>
    </citation>
    <scope>NUCLEOTIDE SEQUENCE [LARGE SCALE GENOMIC DNA]</scope>
</reference>
<dbReference type="OrthoDB" id="1920894at2759"/>
<evidence type="ECO:0000256" key="1">
    <source>
        <dbReference type="SAM" id="MobiDB-lite"/>
    </source>
</evidence>
<dbReference type="SMART" id="SM00767">
    <property type="entry name" value="DCD"/>
    <property type="match status" value="1"/>
</dbReference>
<dbReference type="eggNOG" id="ENOG502QY8D">
    <property type="taxonomic scope" value="Eukaryota"/>
</dbReference>
<feature type="compositionally biased region" description="Basic and acidic residues" evidence="1">
    <location>
        <begin position="15"/>
        <end position="30"/>
    </location>
</feature>
<proteinExistence type="predicted"/>
<evidence type="ECO:0000313" key="4">
    <source>
        <dbReference type="Proteomes" id="UP000017836"/>
    </source>
</evidence>
<dbReference type="HOGENOM" id="CLU_588445_0_0_1"/>
<dbReference type="EMBL" id="KI392405">
    <property type="protein sequence ID" value="ERN16851.1"/>
    <property type="molecule type" value="Genomic_DNA"/>
</dbReference>
<sequence length="465" mass="51805">MGKIKLKKAVGYAKQDTKVLKPEPKIEKNNGKQNTTPKKSLLKVVEVGHEAQPENSKVDAINANDNKTKTQDDNNKERSDDGTKVQDERKKNGDRKMAGLIFMCNGKTKPDCFRYQVMGVRSGRKELVMSIKPGLTLFLYDFDLKLLYGIYKAASPGGMKLEPNAFNGEFPAQMRFKIHKDCQPLPESVFKRAIKDNYDKSNKFKCELTSSQVHKLSALFHPATVIERPMFAPPSGNPIEPTPRTTVPLEPVGTRREALPAPRDPHYLKGVRQYYPSGSEMEPHRLTNGPKEGHRLDPLFLTEKEYRTYGLVSRPHPVATTSTTSMDPYSRERPHQGTSTSAIDMDPYGREGAYPVASTAATGMDPYSSDRAYPVASTAATGMDLYNRNPYHSYVVGSTTADHSYVNSTLETSAALSRRNFPRQVSSGLADPYRGSKYGNQQLSRSDSGAMPVSFRYTFPGPPYL</sequence>
<dbReference type="PANTHER" id="PTHR46444">
    <property type="entry name" value="DCD (DEVELOPMENT AND CELL DEATH) DOMAIN PROTEIN-RELATED"/>
    <property type="match status" value="1"/>
</dbReference>
<dbReference type="AlphaFoldDB" id="U5CU73"/>
<dbReference type="Gramene" id="ERN16851">
    <property type="protein sequence ID" value="ERN16851"/>
    <property type="gene ID" value="AMTR_s00057p00133810"/>
</dbReference>
<dbReference type="Pfam" id="PF10539">
    <property type="entry name" value="Dev_Cell_Death"/>
    <property type="match status" value="1"/>
</dbReference>
<feature type="region of interest" description="Disordered" evidence="1">
    <location>
        <begin position="425"/>
        <end position="448"/>
    </location>
</feature>
<feature type="region of interest" description="Disordered" evidence="1">
    <location>
        <begin position="1"/>
        <end position="92"/>
    </location>
</feature>
<keyword evidence="4" id="KW-1185">Reference proteome</keyword>
<protein>
    <recommendedName>
        <fullName evidence="2">DCD domain-containing protein</fullName>
    </recommendedName>
</protein>
<feature type="region of interest" description="Disordered" evidence="1">
    <location>
        <begin position="276"/>
        <end position="295"/>
    </location>
</feature>
<dbReference type="PROSITE" id="PS51222">
    <property type="entry name" value="DCD"/>
    <property type="match status" value="1"/>
</dbReference>
<organism evidence="3 4">
    <name type="scientific">Amborella trichopoda</name>
    <dbReference type="NCBI Taxonomy" id="13333"/>
    <lineage>
        <taxon>Eukaryota</taxon>
        <taxon>Viridiplantae</taxon>
        <taxon>Streptophyta</taxon>
        <taxon>Embryophyta</taxon>
        <taxon>Tracheophyta</taxon>
        <taxon>Spermatophyta</taxon>
        <taxon>Magnoliopsida</taxon>
        <taxon>Amborellales</taxon>
        <taxon>Amborellaceae</taxon>
        <taxon>Amborella</taxon>
    </lineage>
</organism>
<name>U5CU73_AMBTC</name>
<feature type="compositionally biased region" description="Polar residues" evidence="1">
    <location>
        <begin position="438"/>
        <end position="447"/>
    </location>
</feature>
<gene>
    <name evidence="3" type="ORF">AMTR_s00057p00133810</name>
</gene>
<feature type="compositionally biased region" description="Basic and acidic residues" evidence="1">
    <location>
        <begin position="66"/>
        <end position="92"/>
    </location>
</feature>